<dbReference type="InterPro" id="IPR009597">
    <property type="entry name" value="DUF1206"/>
</dbReference>
<sequence length="280" mass="27875">MIRDLGTSVRAAARGGGDAPGRWVEVLGRAGIAAYGVVHVLIAYLVVAAMIGVRGQPAADQGGAVTVVAALGPVGRALLGVAAAGLVAFGVWQVCAAATGFRWVSGGERFRKRVGAAAKALAVFAVAAAVLPALLGERLADGDASVRSLTASLLVLPGGRVVVAAIGITAIAVAASMVYTAIRATYLGDLRERDLSPALLGLARWLGRAGNLGRAVALGGVGGSFVRAASTADPLRSAGFDGVLRALGTNSWGVVALALVAAGIAAFGAYCAIDAWARRA</sequence>
<protein>
    <recommendedName>
        <fullName evidence="2">DUF1206 domain-containing protein</fullName>
    </recommendedName>
</protein>
<keyword evidence="1" id="KW-0472">Membrane</keyword>
<feature type="transmembrane region" description="Helical" evidence="1">
    <location>
        <begin position="116"/>
        <end position="135"/>
    </location>
</feature>
<dbReference type="OrthoDB" id="4552598at2"/>
<dbReference type="EMBL" id="FRAP01000018">
    <property type="protein sequence ID" value="SHL09844.1"/>
    <property type="molecule type" value="Genomic_DNA"/>
</dbReference>
<dbReference type="Pfam" id="PF06724">
    <property type="entry name" value="DUF1206"/>
    <property type="match status" value="2"/>
</dbReference>
<feature type="domain" description="DUF1206" evidence="2">
    <location>
        <begin position="209"/>
        <end position="278"/>
    </location>
</feature>
<dbReference type="Proteomes" id="UP000184363">
    <property type="component" value="Unassembled WGS sequence"/>
</dbReference>
<organism evidence="3 4">
    <name type="scientific">Pseudonocardia thermophila</name>
    <dbReference type="NCBI Taxonomy" id="1848"/>
    <lineage>
        <taxon>Bacteria</taxon>
        <taxon>Bacillati</taxon>
        <taxon>Actinomycetota</taxon>
        <taxon>Actinomycetes</taxon>
        <taxon>Pseudonocardiales</taxon>
        <taxon>Pseudonocardiaceae</taxon>
        <taxon>Pseudonocardia</taxon>
    </lineage>
</organism>
<feature type="transmembrane region" description="Helical" evidence="1">
    <location>
        <begin position="32"/>
        <end position="53"/>
    </location>
</feature>
<evidence type="ECO:0000256" key="1">
    <source>
        <dbReference type="SAM" id="Phobius"/>
    </source>
</evidence>
<keyword evidence="1" id="KW-1133">Transmembrane helix</keyword>
<accession>A0A1M6XV57</accession>
<evidence type="ECO:0000313" key="4">
    <source>
        <dbReference type="Proteomes" id="UP000184363"/>
    </source>
</evidence>
<feature type="transmembrane region" description="Helical" evidence="1">
    <location>
        <begin position="252"/>
        <end position="273"/>
    </location>
</feature>
<keyword evidence="4" id="KW-1185">Reference proteome</keyword>
<dbReference type="AlphaFoldDB" id="A0A1M6XV57"/>
<name>A0A1M6XV57_PSETH</name>
<evidence type="ECO:0000313" key="3">
    <source>
        <dbReference type="EMBL" id="SHL09844.1"/>
    </source>
</evidence>
<dbReference type="RefSeq" id="WP_159444945.1">
    <property type="nucleotide sequence ID" value="NZ_CALGVN010000037.1"/>
</dbReference>
<gene>
    <name evidence="3" type="ORF">SAMN05443637_11823</name>
</gene>
<feature type="transmembrane region" description="Helical" evidence="1">
    <location>
        <begin position="161"/>
        <end position="182"/>
    </location>
</feature>
<proteinExistence type="predicted"/>
<feature type="transmembrane region" description="Helical" evidence="1">
    <location>
        <begin position="212"/>
        <end position="232"/>
    </location>
</feature>
<keyword evidence="1" id="KW-0812">Transmembrane</keyword>
<reference evidence="3 4" key="1">
    <citation type="submission" date="2016-11" db="EMBL/GenBank/DDBJ databases">
        <authorList>
            <person name="Jaros S."/>
            <person name="Januszkiewicz K."/>
            <person name="Wedrychowicz H."/>
        </authorList>
    </citation>
    <scope>NUCLEOTIDE SEQUENCE [LARGE SCALE GENOMIC DNA]</scope>
    <source>
        <strain evidence="3 4">DSM 43832</strain>
    </source>
</reference>
<feature type="domain" description="DUF1206" evidence="2">
    <location>
        <begin position="30"/>
        <end position="99"/>
    </location>
</feature>
<dbReference type="STRING" id="1848.SAMN05443637_11823"/>
<feature type="transmembrane region" description="Helical" evidence="1">
    <location>
        <begin position="77"/>
        <end position="104"/>
    </location>
</feature>
<evidence type="ECO:0000259" key="2">
    <source>
        <dbReference type="Pfam" id="PF06724"/>
    </source>
</evidence>